<dbReference type="Proteomes" id="UP000467124">
    <property type="component" value="Unassembled WGS sequence"/>
</dbReference>
<dbReference type="EMBL" id="WWHY01000001">
    <property type="protein sequence ID" value="MYR32816.1"/>
    <property type="molecule type" value="Genomic_DNA"/>
</dbReference>
<protein>
    <submittedName>
        <fullName evidence="2">Uncharacterized protein</fullName>
    </submittedName>
</protein>
<accession>A0A7K2ISF3</accession>
<evidence type="ECO:0000313" key="3">
    <source>
        <dbReference type="Proteomes" id="UP000467124"/>
    </source>
</evidence>
<feature type="transmembrane region" description="Helical" evidence="1">
    <location>
        <begin position="27"/>
        <end position="50"/>
    </location>
</feature>
<sequence>MRLVVHHVRAADIARRSFLPVNPLARFALVSVVGAAGAIVTLIVAAFGGLDRADSQTSPEPPGTELENELFAVTPYEAWVETGDDGARLQVRADIELRASDVSVPVFEVGSGLVLLLGPSGTSTDRPDVSFERMPESLVASLQPHMAEENAVLSWEMPEDVTASDLGEVDLAVHGMQELGTRDGLGSFWISSDDVAGTVTLPLNERGRS</sequence>
<gene>
    <name evidence="2" type="ORF">GTW20_11155</name>
</gene>
<name>A0A7K2ISF3_9ACTN</name>
<comment type="caution">
    <text evidence="2">The sequence shown here is derived from an EMBL/GenBank/DDBJ whole genome shotgun (WGS) entry which is preliminary data.</text>
</comment>
<evidence type="ECO:0000313" key="2">
    <source>
        <dbReference type="EMBL" id="MYR32816.1"/>
    </source>
</evidence>
<proteinExistence type="predicted"/>
<keyword evidence="1" id="KW-1133">Transmembrane helix</keyword>
<evidence type="ECO:0000256" key="1">
    <source>
        <dbReference type="SAM" id="Phobius"/>
    </source>
</evidence>
<keyword evidence="1" id="KW-0472">Membrane</keyword>
<reference evidence="2 3" key="1">
    <citation type="journal article" date="2019" name="Nat. Commun.">
        <title>The antimicrobial potential of Streptomyces from insect microbiomes.</title>
        <authorList>
            <person name="Chevrette M.G."/>
            <person name="Carlson C.M."/>
            <person name="Ortega H.E."/>
            <person name="Thomas C."/>
            <person name="Ananiev G.E."/>
            <person name="Barns K.J."/>
            <person name="Book A.J."/>
            <person name="Cagnazzo J."/>
            <person name="Carlos C."/>
            <person name="Flanigan W."/>
            <person name="Grubbs K.J."/>
            <person name="Horn H.A."/>
            <person name="Hoffmann F.M."/>
            <person name="Klassen J.L."/>
            <person name="Knack J.J."/>
            <person name="Lewin G.R."/>
            <person name="McDonald B.R."/>
            <person name="Muller L."/>
            <person name="Melo W.G.P."/>
            <person name="Pinto-Tomas A.A."/>
            <person name="Schmitz A."/>
            <person name="Wendt-Pienkowski E."/>
            <person name="Wildman S."/>
            <person name="Zhao M."/>
            <person name="Zhang F."/>
            <person name="Bugni T.S."/>
            <person name="Andes D.R."/>
            <person name="Pupo M.T."/>
            <person name="Currie C.R."/>
        </authorList>
    </citation>
    <scope>NUCLEOTIDE SEQUENCE [LARGE SCALE GENOMIC DNA]</scope>
    <source>
        <strain evidence="2 3">SID5840</strain>
    </source>
</reference>
<dbReference type="AlphaFoldDB" id="A0A7K2ISF3"/>
<organism evidence="2 3">
    <name type="scientific">Nocardiopsis alba</name>
    <dbReference type="NCBI Taxonomy" id="53437"/>
    <lineage>
        <taxon>Bacteria</taxon>
        <taxon>Bacillati</taxon>
        <taxon>Actinomycetota</taxon>
        <taxon>Actinomycetes</taxon>
        <taxon>Streptosporangiales</taxon>
        <taxon>Nocardiopsidaceae</taxon>
        <taxon>Nocardiopsis</taxon>
    </lineage>
</organism>
<keyword evidence="1" id="KW-0812">Transmembrane</keyword>